<gene>
    <name evidence="9" type="ORF">AP3564_07630</name>
</gene>
<accession>A0A223E4Q3</accession>
<feature type="transmembrane region" description="Helical" evidence="8">
    <location>
        <begin position="43"/>
        <end position="63"/>
    </location>
</feature>
<evidence type="ECO:0000313" key="10">
    <source>
        <dbReference type="Proteomes" id="UP000214606"/>
    </source>
</evidence>
<feature type="transmembrane region" description="Helical" evidence="8">
    <location>
        <begin position="6"/>
        <end position="31"/>
    </location>
</feature>
<proteinExistence type="predicted"/>
<sequence>MVLLMKLILIFLISVILTPFVIKFAFAIGAVDIPKSRKVHSKIMPRLGGLSIAISVYIGIFLFTPESVYLKGFLIGSFFILITGVFDDLFELNWKWKLSGQVVAALCVVLSGLHLKFIHIPFIGQVNIGWWGIPISFLWILIVTNSINLIDGLDGLAAGVSIIVLSTIVYLSMPGLSFVVQIALITIFATLGFLVFNFYPAKIFMGDTGALFLGFVISLLSLLEFKNVTVFSLLIPALILGVPLSDTFFAIVRRIMNKKSISMADKSHLHHSILKFGFSHLQTVLIIYLISFLFSLAAIVFSRSAMWLSIFIIFLMLFFIEILGEILELHGRNFKPLTNLMKKITYAFKQK</sequence>
<feature type="transmembrane region" description="Helical" evidence="8">
    <location>
        <begin position="128"/>
        <end position="148"/>
    </location>
</feature>
<dbReference type="GO" id="GO:0009103">
    <property type="term" value="P:lipopolysaccharide biosynthetic process"/>
    <property type="evidence" value="ECO:0007669"/>
    <property type="project" value="TreeGrafter"/>
</dbReference>
<evidence type="ECO:0000256" key="8">
    <source>
        <dbReference type="SAM" id="Phobius"/>
    </source>
</evidence>
<feature type="binding site" evidence="7">
    <location>
        <position position="207"/>
    </location>
    <ligand>
        <name>Mg(2+)</name>
        <dbReference type="ChEBI" id="CHEBI:18420"/>
    </ligand>
</feature>
<feature type="transmembrane region" description="Helical" evidence="8">
    <location>
        <begin position="229"/>
        <end position="252"/>
    </location>
</feature>
<dbReference type="GO" id="GO:0044038">
    <property type="term" value="P:cell wall macromolecule biosynthetic process"/>
    <property type="evidence" value="ECO:0007669"/>
    <property type="project" value="TreeGrafter"/>
</dbReference>
<feature type="transmembrane region" description="Helical" evidence="8">
    <location>
        <begin position="203"/>
        <end position="223"/>
    </location>
</feature>
<evidence type="ECO:0000256" key="7">
    <source>
        <dbReference type="PIRSR" id="PIRSR600715-1"/>
    </source>
</evidence>
<dbReference type="EMBL" id="CP017703">
    <property type="protein sequence ID" value="ASS90115.1"/>
    <property type="molecule type" value="Genomic_DNA"/>
</dbReference>
<dbReference type="GO" id="GO:0016780">
    <property type="term" value="F:phosphotransferase activity, for other substituted phosphate groups"/>
    <property type="evidence" value="ECO:0007669"/>
    <property type="project" value="InterPro"/>
</dbReference>
<dbReference type="GO" id="GO:0071555">
    <property type="term" value="P:cell wall organization"/>
    <property type="evidence" value="ECO:0007669"/>
    <property type="project" value="TreeGrafter"/>
</dbReference>
<evidence type="ECO:0000313" key="9">
    <source>
        <dbReference type="EMBL" id="ASS90115.1"/>
    </source>
</evidence>
<dbReference type="InterPro" id="IPR018480">
    <property type="entry name" value="PNAcMuramoyl-5peptid_Trfase_CS"/>
</dbReference>
<keyword evidence="5 8" id="KW-1133">Transmembrane helix</keyword>
<keyword evidence="6 8" id="KW-0472">Membrane</keyword>
<dbReference type="PROSITE" id="PS01348">
    <property type="entry name" value="MRAY_2"/>
    <property type="match status" value="1"/>
</dbReference>
<keyword evidence="3 9" id="KW-0808">Transferase</keyword>
<feature type="transmembrane region" description="Helical" evidence="8">
    <location>
        <begin position="273"/>
        <end position="301"/>
    </location>
</feature>
<evidence type="ECO:0000256" key="3">
    <source>
        <dbReference type="ARBA" id="ARBA00022679"/>
    </source>
</evidence>
<evidence type="ECO:0000256" key="4">
    <source>
        <dbReference type="ARBA" id="ARBA00022692"/>
    </source>
</evidence>
<keyword evidence="7" id="KW-0479">Metal-binding</keyword>
<evidence type="ECO:0000256" key="6">
    <source>
        <dbReference type="ARBA" id="ARBA00023136"/>
    </source>
</evidence>
<evidence type="ECO:0000256" key="1">
    <source>
        <dbReference type="ARBA" id="ARBA00004651"/>
    </source>
</evidence>
<name>A0A223E4Q3_9BACI</name>
<keyword evidence="2" id="KW-1003">Cell membrane</keyword>
<reference evidence="9 10" key="1">
    <citation type="submission" date="2016-10" db="EMBL/GenBank/DDBJ databases">
        <title>The whole genome sequencing and assembly of Aeribacillus pallidus KCTC3564 strain.</title>
        <authorList>
            <person name="Lee Y.-J."/>
            <person name="Park M.-K."/>
            <person name="Yi H."/>
            <person name="Bahn Y.-S."/>
            <person name="Kim J.F."/>
            <person name="Lee D.-W."/>
        </authorList>
    </citation>
    <scope>NUCLEOTIDE SEQUENCE [LARGE SCALE GENOMIC DNA]</scope>
    <source>
        <strain evidence="9 10">KCTC3564</strain>
    </source>
</reference>
<dbReference type="GO" id="GO:0005886">
    <property type="term" value="C:plasma membrane"/>
    <property type="evidence" value="ECO:0007669"/>
    <property type="project" value="UniProtKB-SubCell"/>
</dbReference>
<feature type="transmembrane region" description="Helical" evidence="8">
    <location>
        <begin position="102"/>
        <end position="122"/>
    </location>
</feature>
<dbReference type="GO" id="GO:0046872">
    <property type="term" value="F:metal ion binding"/>
    <property type="evidence" value="ECO:0007669"/>
    <property type="project" value="UniProtKB-KW"/>
</dbReference>
<dbReference type="Pfam" id="PF00953">
    <property type="entry name" value="Glycos_transf_4"/>
    <property type="match status" value="1"/>
</dbReference>
<organism evidence="9 10">
    <name type="scientific">Aeribacillus pallidus</name>
    <dbReference type="NCBI Taxonomy" id="33936"/>
    <lineage>
        <taxon>Bacteria</taxon>
        <taxon>Bacillati</taxon>
        <taxon>Bacillota</taxon>
        <taxon>Bacilli</taxon>
        <taxon>Bacillales</taxon>
        <taxon>Bacillaceae</taxon>
        <taxon>Aeribacillus</taxon>
    </lineage>
</organism>
<feature type="binding site" evidence="7">
    <location>
        <position position="148"/>
    </location>
    <ligand>
        <name>Mg(2+)</name>
        <dbReference type="ChEBI" id="CHEBI:18420"/>
    </ligand>
</feature>
<dbReference type="InterPro" id="IPR000715">
    <property type="entry name" value="Glycosyl_transferase_4"/>
</dbReference>
<dbReference type="Proteomes" id="UP000214606">
    <property type="component" value="Chromosome"/>
</dbReference>
<comment type="cofactor">
    <cofactor evidence="7">
        <name>Mg(2+)</name>
        <dbReference type="ChEBI" id="CHEBI:18420"/>
    </cofactor>
</comment>
<dbReference type="CDD" id="cd06853">
    <property type="entry name" value="GT_WecA_like"/>
    <property type="match status" value="1"/>
</dbReference>
<feature type="transmembrane region" description="Helical" evidence="8">
    <location>
        <begin position="69"/>
        <end position="90"/>
    </location>
</feature>
<feature type="transmembrane region" description="Helical" evidence="8">
    <location>
        <begin position="155"/>
        <end position="172"/>
    </location>
</feature>
<evidence type="ECO:0000256" key="2">
    <source>
        <dbReference type="ARBA" id="ARBA00022475"/>
    </source>
</evidence>
<keyword evidence="7" id="KW-0460">Magnesium</keyword>
<feature type="transmembrane region" description="Helical" evidence="8">
    <location>
        <begin position="307"/>
        <end position="327"/>
    </location>
</feature>
<evidence type="ECO:0000256" key="5">
    <source>
        <dbReference type="ARBA" id="ARBA00022989"/>
    </source>
</evidence>
<keyword evidence="4 8" id="KW-0812">Transmembrane</keyword>
<protein>
    <submittedName>
        <fullName evidence="9">Undecaprenyl-phosphate alpha-N-acetylglucosaminyl 1-phosphate transferase</fullName>
    </submittedName>
</protein>
<dbReference type="KEGG" id="apak:AP3564_07630"/>
<comment type="subcellular location">
    <subcellularLocation>
        <location evidence="1">Cell membrane</location>
        <topology evidence="1">Multi-pass membrane protein</topology>
    </subcellularLocation>
</comment>
<dbReference type="AlphaFoldDB" id="A0A223E4Q3"/>
<dbReference type="PANTHER" id="PTHR22926:SF3">
    <property type="entry name" value="UNDECAPRENYL-PHOSPHATE ALPHA-N-ACETYLGLUCOSAMINYL 1-PHOSPHATE TRANSFERASE"/>
    <property type="match status" value="1"/>
</dbReference>
<feature type="transmembrane region" description="Helical" evidence="8">
    <location>
        <begin position="178"/>
        <end position="196"/>
    </location>
</feature>
<dbReference type="PANTHER" id="PTHR22926">
    <property type="entry name" value="PHOSPHO-N-ACETYLMURAMOYL-PENTAPEPTIDE-TRANSFERASE"/>
    <property type="match status" value="1"/>
</dbReference>